<comment type="caution">
    <text evidence="2">The sequence shown here is derived from an EMBL/GenBank/DDBJ whole genome shotgun (WGS) entry which is preliminary data.</text>
</comment>
<evidence type="ECO:0000313" key="2">
    <source>
        <dbReference type="EMBL" id="CAG8971725.1"/>
    </source>
</evidence>
<proteinExistence type="predicted"/>
<accession>A0A9N9LEL0</accession>
<sequence length="431" mass="47484">MAAMKLHLNISLDSSTVTGAIERSSAAPQSSVAEIIDTMVGFDDETINALRRMELSTLDNLPRRVKTLWDTTTTTPPRIFPAERCWVQKSPSAATLVLSTFDILGDRTQPQPTTYQRGQQAAADFDPRIAVAQLIEPDAASPVTLIVPIGLIHFGGAIPGKRPSTSPDPKAVKLRSAHRPNRRILHPPRCLHQNLDSLPPTPKNLSLLAKNEGRRSKTQRIGHLLEGGIILTTTSSSAIYLPVGYIHGVFTTSGGFHNALDFTTPDSIKTYPLLLSASIDRNSTSFAEEVLGWFLDCVELGLDGQQEGEAVEAWVAAGERVREFGRGNGKWRKKAMVVWDDFLGRKGLRERVCGCGVEHGEGGVVEHFRVQHLWKKGAKAKAEAKEKEPEAEPVRGKGKRKREEVEAPVEVEEGELRRSKRARRPNTLRRA</sequence>
<dbReference type="EMBL" id="CAJVRM010000027">
    <property type="protein sequence ID" value="CAG8971725.1"/>
    <property type="molecule type" value="Genomic_DNA"/>
</dbReference>
<feature type="compositionally biased region" description="Basic residues" evidence="1">
    <location>
        <begin position="418"/>
        <end position="431"/>
    </location>
</feature>
<evidence type="ECO:0008006" key="4">
    <source>
        <dbReference type="Google" id="ProtNLM"/>
    </source>
</evidence>
<dbReference type="Proteomes" id="UP000701801">
    <property type="component" value="Unassembled WGS sequence"/>
</dbReference>
<evidence type="ECO:0000313" key="3">
    <source>
        <dbReference type="Proteomes" id="UP000701801"/>
    </source>
</evidence>
<reference evidence="2" key="1">
    <citation type="submission" date="2021-07" db="EMBL/GenBank/DDBJ databases">
        <authorList>
            <person name="Durling M."/>
        </authorList>
    </citation>
    <scope>NUCLEOTIDE SEQUENCE</scope>
</reference>
<feature type="compositionally biased region" description="Basic and acidic residues" evidence="1">
    <location>
        <begin position="380"/>
        <end position="405"/>
    </location>
</feature>
<keyword evidence="3" id="KW-1185">Reference proteome</keyword>
<dbReference type="OrthoDB" id="5331193at2759"/>
<dbReference type="AlphaFoldDB" id="A0A9N9LEL0"/>
<evidence type="ECO:0000256" key="1">
    <source>
        <dbReference type="SAM" id="MobiDB-lite"/>
    </source>
</evidence>
<organism evidence="2 3">
    <name type="scientific">Hymenoscyphus albidus</name>
    <dbReference type="NCBI Taxonomy" id="595503"/>
    <lineage>
        <taxon>Eukaryota</taxon>
        <taxon>Fungi</taxon>
        <taxon>Dikarya</taxon>
        <taxon>Ascomycota</taxon>
        <taxon>Pezizomycotina</taxon>
        <taxon>Leotiomycetes</taxon>
        <taxon>Helotiales</taxon>
        <taxon>Helotiaceae</taxon>
        <taxon>Hymenoscyphus</taxon>
    </lineage>
</organism>
<feature type="region of interest" description="Disordered" evidence="1">
    <location>
        <begin position="379"/>
        <end position="431"/>
    </location>
</feature>
<name>A0A9N9LEL0_9HELO</name>
<protein>
    <recommendedName>
        <fullName evidence="4">JmjC domain-containing protein</fullName>
    </recommendedName>
</protein>
<gene>
    <name evidence="2" type="ORF">HYALB_00007205</name>
</gene>